<accession>A0ABR0RCW3</accession>
<dbReference type="EMBL" id="JAVHJV010000013">
    <property type="protein sequence ID" value="KAK5938477.1"/>
    <property type="molecule type" value="Genomic_DNA"/>
</dbReference>
<gene>
    <name evidence="1" type="ORF">PMZ80_009448</name>
</gene>
<protein>
    <submittedName>
        <fullName evidence="1">Uncharacterized protein</fullName>
    </submittedName>
</protein>
<comment type="caution">
    <text evidence="1">The sequence shown here is derived from an EMBL/GenBank/DDBJ whole genome shotgun (WGS) entry which is preliminary data.</text>
</comment>
<reference evidence="1 2" key="1">
    <citation type="journal article" date="2023" name="Res Sq">
        <title>Genomic and morphological characterization of Knufia obscura isolated from the Mars 2020 spacecraft assembly facility.</title>
        <authorList>
            <person name="Chander A.M."/>
            <person name="Teixeira M.M."/>
            <person name="Singh N.K."/>
            <person name="Williams M.P."/>
            <person name="Parker C.W."/>
            <person name="Leo P."/>
            <person name="Stajich J.E."/>
            <person name="Torok T."/>
            <person name="Tighe S."/>
            <person name="Mason C.E."/>
            <person name="Venkateswaran K."/>
        </authorList>
    </citation>
    <scope>NUCLEOTIDE SEQUENCE [LARGE SCALE GENOMIC DNA]</scope>
    <source>
        <strain evidence="1 2">CCFEE 5817</strain>
    </source>
</reference>
<keyword evidence="2" id="KW-1185">Reference proteome</keyword>
<sequence>MTHINSDDCTGLMAFWADIEADYVLRYQQWHNCEHIPERVSISGFVEGRRYRSLDNKPHFLMYYDTQTASVLASDAYMAALNAPTPWTREALTYFRNPTRDIFTRLAVTGARGKFAAPYITSLRFDLPEEDEAKYAGLWLRAALEAESVERVRFYRVDSAVGNMATSERKVHGGGPGKQTYLVLIEQSRSPASGNGPVTRGDAAVSGDIRRTHEQCHQYWLEMVHQKDESR</sequence>
<evidence type="ECO:0000313" key="2">
    <source>
        <dbReference type="Proteomes" id="UP001334248"/>
    </source>
</evidence>
<dbReference type="RefSeq" id="XP_064726567.1">
    <property type="nucleotide sequence ID" value="XM_064877842.1"/>
</dbReference>
<dbReference type="Proteomes" id="UP001334248">
    <property type="component" value="Unassembled WGS sequence"/>
</dbReference>
<proteinExistence type="predicted"/>
<organism evidence="1 2">
    <name type="scientific">Knufia obscura</name>
    <dbReference type="NCBI Taxonomy" id="1635080"/>
    <lineage>
        <taxon>Eukaryota</taxon>
        <taxon>Fungi</taxon>
        <taxon>Dikarya</taxon>
        <taxon>Ascomycota</taxon>
        <taxon>Pezizomycotina</taxon>
        <taxon>Eurotiomycetes</taxon>
        <taxon>Chaetothyriomycetidae</taxon>
        <taxon>Chaetothyriales</taxon>
        <taxon>Trichomeriaceae</taxon>
        <taxon>Knufia</taxon>
    </lineage>
</organism>
<name>A0ABR0RCW3_9EURO</name>
<evidence type="ECO:0000313" key="1">
    <source>
        <dbReference type="EMBL" id="KAK5938477.1"/>
    </source>
</evidence>
<dbReference type="GeneID" id="90002897"/>